<evidence type="ECO:0000313" key="1">
    <source>
        <dbReference type="EMBL" id="GAA4762600.1"/>
    </source>
</evidence>
<dbReference type="RefSeq" id="WP_345434880.1">
    <property type="nucleotide sequence ID" value="NZ_BAABKO010000001.1"/>
</dbReference>
<name>A0ABP8ZPZ6_9MICO</name>
<protein>
    <recommendedName>
        <fullName evidence="3">Head-to-tail stopper</fullName>
    </recommendedName>
</protein>
<sequence>MASVLSVLRDGRRLAEARMTETVLVGRFVDGTDEETGNATRVLAEERYTGIGRVKYPSLTVSDTSAGLPVAEQQLTVSIPSGSPQCFEGDDVVVSASAVDGLLVGRRFRITGEPQSGQTTAHRYPVRELT</sequence>
<reference evidence="2" key="1">
    <citation type="journal article" date="2019" name="Int. J. Syst. Evol. Microbiol.">
        <title>The Global Catalogue of Microorganisms (GCM) 10K type strain sequencing project: providing services to taxonomists for standard genome sequencing and annotation.</title>
        <authorList>
            <consortium name="The Broad Institute Genomics Platform"/>
            <consortium name="The Broad Institute Genome Sequencing Center for Infectious Disease"/>
            <person name="Wu L."/>
            <person name="Ma J."/>
        </authorList>
    </citation>
    <scope>NUCLEOTIDE SEQUENCE [LARGE SCALE GENOMIC DNA]</scope>
    <source>
        <strain evidence="2">JCM 18537</strain>
    </source>
</reference>
<dbReference type="InterPro" id="IPR046075">
    <property type="entry name" value="DUF6093"/>
</dbReference>
<dbReference type="Proteomes" id="UP001501645">
    <property type="component" value="Unassembled WGS sequence"/>
</dbReference>
<accession>A0ABP8ZPZ6</accession>
<organism evidence="1 2">
    <name type="scientific">Microbacterium gilvum</name>
    <dbReference type="NCBI Taxonomy" id="1336204"/>
    <lineage>
        <taxon>Bacteria</taxon>
        <taxon>Bacillati</taxon>
        <taxon>Actinomycetota</taxon>
        <taxon>Actinomycetes</taxon>
        <taxon>Micrococcales</taxon>
        <taxon>Microbacteriaceae</taxon>
        <taxon>Microbacterium</taxon>
    </lineage>
</organism>
<proteinExistence type="predicted"/>
<evidence type="ECO:0008006" key="3">
    <source>
        <dbReference type="Google" id="ProtNLM"/>
    </source>
</evidence>
<comment type="caution">
    <text evidence="1">The sequence shown here is derived from an EMBL/GenBank/DDBJ whole genome shotgun (WGS) entry which is preliminary data.</text>
</comment>
<evidence type="ECO:0000313" key="2">
    <source>
        <dbReference type="Proteomes" id="UP001501645"/>
    </source>
</evidence>
<dbReference type="EMBL" id="BAABKO010000001">
    <property type="protein sequence ID" value="GAA4762600.1"/>
    <property type="molecule type" value="Genomic_DNA"/>
</dbReference>
<keyword evidence="2" id="KW-1185">Reference proteome</keyword>
<gene>
    <name evidence="1" type="ORF">GCM10023351_01300</name>
</gene>
<dbReference type="Pfam" id="PF19586">
    <property type="entry name" value="DUF6093"/>
    <property type="match status" value="1"/>
</dbReference>